<evidence type="ECO:0000313" key="1">
    <source>
        <dbReference type="EMBL" id="TKY91656.1"/>
    </source>
</evidence>
<comment type="caution">
    <text evidence="1">The sequence shown here is derived from an EMBL/GenBank/DDBJ whole genome shotgun (WGS) entry which is preliminary data.</text>
</comment>
<protein>
    <submittedName>
        <fullName evidence="1">Anaerobic ribonucleoside-triphosphate reductase activating protein</fullName>
    </submittedName>
</protein>
<accession>A0AC61SAN2</accession>
<gene>
    <name evidence="1" type="ORF">C5S46_04635</name>
</gene>
<reference evidence="1" key="1">
    <citation type="submission" date="2018-09" db="EMBL/GenBank/DDBJ databases">
        <title>A genomic encyclopedia of anaerobic methanotrophic archaea.</title>
        <authorList>
            <person name="Skennerton C.T."/>
            <person name="Chadwick G.L."/>
            <person name="Laso-Perez R."/>
            <person name="Leu A.O."/>
            <person name="Speth D.R."/>
            <person name="Yu H."/>
            <person name="Morgan-Lang C."/>
            <person name="Hatzenpichler R."/>
            <person name="Goudeau D."/>
            <person name="Malmstrom R."/>
            <person name="Woyke T."/>
            <person name="Hallam S."/>
            <person name="Tyson G.W."/>
            <person name="Wegener G."/>
            <person name="Boetius A."/>
            <person name="Orphan V.J."/>
        </authorList>
    </citation>
    <scope>NUCLEOTIDE SEQUENCE</scope>
    <source>
        <strain evidence="1">CONS3730D10UFb2</strain>
    </source>
</reference>
<sequence>MSNQASFNFGHFIPISTVDWYGRSAAVLFFRGCQFRCPYCQNYPYLTGSELMSIEDIQARITKASRFVSALVFSGGEPTLQPKALKTLARYAASRLLEIGLETNGFGMDIVSDMLDEGILDKVFMDIKAPVDDPVLYGKVIGLDEKKGAEAAKNAVLTLNKCLNAGIEVEIRTTVFRGMVGKHEISKIGQYLDKYPQVSYAVQQGVPDNTLNLKHIKIFSRDELLEMVKDIDIKNSHQIRIRTIENGNERI</sequence>
<dbReference type="EMBL" id="QYBA01000153">
    <property type="protein sequence ID" value="TKY91656.1"/>
    <property type="molecule type" value="Genomic_DNA"/>
</dbReference>
<organism evidence="1 2">
    <name type="scientific">Candidatus Methanomarinus sp</name>
    <dbReference type="NCBI Taxonomy" id="3386244"/>
    <lineage>
        <taxon>Archaea</taxon>
        <taxon>Methanobacteriati</taxon>
        <taxon>Methanobacteriota</taxon>
        <taxon>Stenosarchaea group</taxon>
        <taxon>Methanomicrobia</taxon>
        <taxon>Methanosarcinales</taxon>
        <taxon>ANME-2 cluster</taxon>
        <taxon>Candidatus Methanocomedenaceae</taxon>
        <taxon>Candidatus Methanomarinus</taxon>
    </lineage>
</organism>
<name>A0AC61SAN2_9EURY</name>
<dbReference type="Proteomes" id="UP000315423">
    <property type="component" value="Unassembled WGS sequence"/>
</dbReference>
<proteinExistence type="predicted"/>
<evidence type="ECO:0000313" key="2">
    <source>
        <dbReference type="Proteomes" id="UP000315423"/>
    </source>
</evidence>